<sequence length="102" mass="10855">MATCPMLSAAVFNSIFTASVEWWPGFAFFVGGILQLFVVVGQGGVHMLMRPQWLLEKRLKAQATTQSLTNGGELGRIDGDNAAPSTGVSDLPSGALEKQRSS</sequence>
<dbReference type="OrthoDB" id="419734at2759"/>
<keyword evidence="4" id="KW-1185">Reference proteome</keyword>
<feature type="region of interest" description="Disordered" evidence="1">
    <location>
        <begin position="70"/>
        <end position="102"/>
    </location>
</feature>
<keyword evidence="2" id="KW-0472">Membrane</keyword>
<evidence type="ECO:0000256" key="1">
    <source>
        <dbReference type="SAM" id="MobiDB-lite"/>
    </source>
</evidence>
<evidence type="ECO:0000256" key="2">
    <source>
        <dbReference type="SAM" id="Phobius"/>
    </source>
</evidence>
<reference evidence="3 4" key="1">
    <citation type="submission" date="2013-12" db="EMBL/GenBank/DDBJ databases">
        <title>Draft genome of the parsitic nematode Ancylostoma duodenale.</title>
        <authorList>
            <person name="Mitreva M."/>
        </authorList>
    </citation>
    <scope>NUCLEOTIDE SEQUENCE [LARGE SCALE GENOMIC DNA]</scope>
    <source>
        <strain evidence="3 4">Zhejiang</strain>
    </source>
</reference>
<proteinExistence type="predicted"/>
<dbReference type="Proteomes" id="UP000054047">
    <property type="component" value="Unassembled WGS sequence"/>
</dbReference>
<evidence type="ECO:0000313" key="3">
    <source>
        <dbReference type="EMBL" id="KIH55119.1"/>
    </source>
</evidence>
<keyword evidence="2" id="KW-1133">Transmembrane helix</keyword>
<gene>
    <name evidence="3" type="ORF">ANCDUO_14728</name>
</gene>
<organism evidence="3 4">
    <name type="scientific">Ancylostoma duodenale</name>
    <dbReference type="NCBI Taxonomy" id="51022"/>
    <lineage>
        <taxon>Eukaryota</taxon>
        <taxon>Metazoa</taxon>
        <taxon>Ecdysozoa</taxon>
        <taxon>Nematoda</taxon>
        <taxon>Chromadorea</taxon>
        <taxon>Rhabditida</taxon>
        <taxon>Rhabditina</taxon>
        <taxon>Rhabditomorpha</taxon>
        <taxon>Strongyloidea</taxon>
        <taxon>Ancylostomatidae</taxon>
        <taxon>Ancylostomatinae</taxon>
        <taxon>Ancylostoma</taxon>
    </lineage>
</organism>
<evidence type="ECO:0000313" key="4">
    <source>
        <dbReference type="Proteomes" id="UP000054047"/>
    </source>
</evidence>
<dbReference type="AlphaFoldDB" id="A0A0C2G8B9"/>
<name>A0A0C2G8B9_9BILA</name>
<protein>
    <submittedName>
        <fullName evidence="3">Uncharacterized protein</fullName>
    </submittedName>
</protein>
<dbReference type="EMBL" id="KN737870">
    <property type="protein sequence ID" value="KIH55119.1"/>
    <property type="molecule type" value="Genomic_DNA"/>
</dbReference>
<feature type="transmembrane region" description="Helical" evidence="2">
    <location>
        <begin position="27"/>
        <end position="49"/>
    </location>
</feature>
<keyword evidence="2" id="KW-0812">Transmembrane</keyword>
<accession>A0A0C2G8B9</accession>